<dbReference type="HAMAP" id="MF_00917">
    <property type="entry name" value="QueE"/>
    <property type="match status" value="1"/>
</dbReference>
<dbReference type="CDD" id="cd01335">
    <property type="entry name" value="Radical_SAM"/>
    <property type="match status" value="1"/>
</dbReference>
<dbReference type="Pfam" id="PF13353">
    <property type="entry name" value="Fer4_12"/>
    <property type="match status" value="1"/>
</dbReference>
<dbReference type="EMBL" id="JX483876">
    <property type="protein sequence ID" value="AGC35742.1"/>
    <property type="molecule type" value="Genomic_DNA"/>
</dbReference>
<evidence type="ECO:0000256" key="4">
    <source>
        <dbReference type="ARBA" id="ARBA00022842"/>
    </source>
</evidence>
<evidence type="ECO:0000256" key="6">
    <source>
        <dbReference type="ARBA" id="ARBA00023014"/>
    </source>
</evidence>
<evidence type="ECO:0000259" key="8">
    <source>
        <dbReference type="PROSITE" id="PS51918"/>
    </source>
</evidence>
<dbReference type="GO" id="GO:0051539">
    <property type="term" value="F:4 iron, 4 sulfur cluster binding"/>
    <property type="evidence" value="ECO:0007669"/>
    <property type="project" value="UniProtKB-KW"/>
</dbReference>
<dbReference type="Gene3D" id="3.20.20.70">
    <property type="entry name" value="Aldolase class I"/>
    <property type="match status" value="1"/>
</dbReference>
<dbReference type="PANTHER" id="PTHR42836:SF1">
    <property type="entry name" value="7-CARBOXY-7-DEAZAGUANINE SYNTHASE"/>
    <property type="match status" value="1"/>
</dbReference>
<dbReference type="InterPro" id="IPR058240">
    <property type="entry name" value="rSAM_sf"/>
</dbReference>
<keyword evidence="4" id="KW-0460">Magnesium</keyword>
<reference evidence="9 10" key="1">
    <citation type="journal article" date="2013" name="Appl. Environ. Microbiol.">
        <title>Narrow Host-Range Bacteriophages that Infect Rhizobium etli associate with Distinct Genomic Types.</title>
        <authorList>
            <person name="Santamaria R.I."/>
            <person name="Bustos P."/>
            <person name="Sepulveda-Robles O."/>
            <person name="Lozano L."/>
            <person name="Rodriguez C."/>
            <person name="Fernandez J.L."/>
            <person name="Juarez S."/>
            <person name="Kameyama L."/>
            <person name="Guarneros G."/>
            <person name="Davila G."/>
            <person name="Gonzalez V."/>
        </authorList>
    </citation>
    <scope>NUCLEOTIDE SEQUENCE [LARGE SCALE GENOMIC DNA]</scope>
</reference>
<keyword evidence="6" id="KW-0411">Iron-sulfur</keyword>
<dbReference type="InterPro" id="IPR007197">
    <property type="entry name" value="rSAM"/>
</dbReference>
<dbReference type="Proteomes" id="UP000011153">
    <property type="component" value="Segment"/>
</dbReference>
<dbReference type="PROSITE" id="PS51918">
    <property type="entry name" value="RADICAL_SAM"/>
    <property type="match status" value="1"/>
</dbReference>
<dbReference type="GO" id="GO:0046872">
    <property type="term" value="F:metal ion binding"/>
    <property type="evidence" value="ECO:0007669"/>
    <property type="project" value="UniProtKB-KW"/>
</dbReference>
<evidence type="ECO:0000256" key="1">
    <source>
        <dbReference type="ARBA" id="ARBA00022485"/>
    </source>
</evidence>
<protein>
    <submittedName>
        <fullName evidence="9">Putative queuosine biosynthesis protein</fullName>
    </submittedName>
</protein>
<sequence>MNNQKPEPRSKSDGFQSLDVHSYFFTIQGEGPFAGHRAIFVRLAGCNLQCPGCDTEYTEGRKEASLFDIQSKIDLLAQEHNAGTRQLQGPLLVVITGGEPLRQQIGPLVMNLVLAGYVVQVESNGVFEPDPILTRYLVTRQAHTKLVVSPKTNRVHEVCSRLATCFKYVLDHREVAEDGLPIRALQHKAAGGVARPPNPFVPVYLNPFDAGNVEDNKKNLDAVARSCMKFGYIAGVQMHKLMNLE</sequence>
<gene>
    <name evidence="9" type="ORF">RHEph04_gp056</name>
</gene>
<keyword evidence="2" id="KW-0949">S-adenosyl-L-methionine</keyword>
<keyword evidence="5" id="KW-0408">Iron</keyword>
<dbReference type="GO" id="GO:0016829">
    <property type="term" value="F:lyase activity"/>
    <property type="evidence" value="ECO:0007669"/>
    <property type="project" value="UniProtKB-KW"/>
</dbReference>
<dbReference type="SUPFAM" id="SSF102114">
    <property type="entry name" value="Radical SAM enzymes"/>
    <property type="match status" value="1"/>
</dbReference>
<evidence type="ECO:0000313" key="10">
    <source>
        <dbReference type="Proteomes" id="UP000011153"/>
    </source>
</evidence>
<keyword evidence="7" id="KW-0456">Lyase</keyword>
<keyword evidence="10" id="KW-1185">Reference proteome</keyword>
<evidence type="ECO:0000256" key="5">
    <source>
        <dbReference type="ARBA" id="ARBA00023004"/>
    </source>
</evidence>
<dbReference type="InterPro" id="IPR024924">
    <property type="entry name" value="7-CO-7-deazaguanine_synth-like"/>
</dbReference>
<feature type="domain" description="Radical SAM core" evidence="8">
    <location>
        <begin position="33"/>
        <end position="245"/>
    </location>
</feature>
<dbReference type="InterPro" id="IPR013785">
    <property type="entry name" value="Aldolase_TIM"/>
</dbReference>
<evidence type="ECO:0000256" key="3">
    <source>
        <dbReference type="ARBA" id="ARBA00022723"/>
    </source>
</evidence>
<keyword evidence="1" id="KW-0004">4Fe-4S</keyword>
<accession>L7TMH7</accession>
<proteinExistence type="inferred from homology"/>
<dbReference type="PANTHER" id="PTHR42836">
    <property type="entry name" value="7-CARBOXY-7-DEAZAGUANINE SYNTHASE"/>
    <property type="match status" value="1"/>
</dbReference>
<evidence type="ECO:0000256" key="2">
    <source>
        <dbReference type="ARBA" id="ARBA00022691"/>
    </source>
</evidence>
<evidence type="ECO:0000313" key="9">
    <source>
        <dbReference type="EMBL" id="AGC35742.1"/>
    </source>
</evidence>
<evidence type="ECO:0000256" key="7">
    <source>
        <dbReference type="ARBA" id="ARBA00023239"/>
    </source>
</evidence>
<name>L7TMH7_9CAUD</name>
<keyword evidence="3" id="KW-0479">Metal-binding</keyword>
<organism evidence="9 10">
    <name type="scientific">Rhizobium phage RHEph04</name>
    <dbReference type="NCBI Taxonomy" id="1220604"/>
    <lineage>
        <taxon>Viruses</taxon>
        <taxon>Duplodnaviria</taxon>
        <taxon>Heunggongvirae</taxon>
        <taxon>Uroviricota</taxon>
        <taxon>Caudoviricetes</taxon>
        <taxon>Kleczkowskavirus</taxon>
        <taxon>Kleczkowskavirus RHEph4</taxon>
    </lineage>
</organism>